<dbReference type="RefSeq" id="WP_406762375.1">
    <property type="nucleotide sequence ID" value="NZ_JBJIAB010000037.1"/>
</dbReference>
<evidence type="ECO:0000313" key="2">
    <source>
        <dbReference type="Proteomes" id="UP001623600"/>
    </source>
</evidence>
<gene>
    <name evidence="1" type="ORF">ACJDTP_21375</name>
</gene>
<dbReference type="Proteomes" id="UP001623600">
    <property type="component" value="Unassembled WGS sequence"/>
</dbReference>
<reference evidence="1 2" key="1">
    <citation type="submission" date="2024-11" db="EMBL/GenBank/DDBJ databases">
        <authorList>
            <person name="Heng Y.C."/>
            <person name="Lim A.C.H."/>
            <person name="Lee J.K.Y."/>
            <person name="Kittelmann S."/>
        </authorList>
    </citation>
    <scope>NUCLEOTIDE SEQUENCE [LARGE SCALE GENOMIC DNA]</scope>
    <source>
        <strain evidence="1 2">WILCCON 0112</strain>
    </source>
</reference>
<name>A0ABW8SBW6_9CLOT</name>
<comment type="caution">
    <text evidence="1">The sequence shown here is derived from an EMBL/GenBank/DDBJ whole genome shotgun (WGS) entry which is preliminary data.</text>
</comment>
<protein>
    <submittedName>
        <fullName evidence="1">Uncharacterized protein</fullName>
    </submittedName>
</protein>
<organism evidence="1 2">
    <name type="scientific">Candidatus Clostridium helianthi</name>
    <dbReference type="NCBI Taxonomy" id="3381660"/>
    <lineage>
        <taxon>Bacteria</taxon>
        <taxon>Bacillati</taxon>
        <taxon>Bacillota</taxon>
        <taxon>Clostridia</taxon>
        <taxon>Eubacteriales</taxon>
        <taxon>Clostridiaceae</taxon>
        <taxon>Clostridium</taxon>
    </lineage>
</organism>
<proteinExistence type="predicted"/>
<dbReference type="EMBL" id="JBJIAB010000037">
    <property type="protein sequence ID" value="MFL0167627.1"/>
    <property type="molecule type" value="Genomic_DNA"/>
</dbReference>
<keyword evidence="2" id="KW-1185">Reference proteome</keyword>
<sequence>MERLRIVIEFSGKKEEEYKLFHNLQKHSNPAAYIKDVLLGLVPIPGQFKQADTNDNVKDDADFEEDLMDV</sequence>
<accession>A0ABW8SBW6</accession>
<evidence type="ECO:0000313" key="1">
    <source>
        <dbReference type="EMBL" id="MFL0167627.1"/>
    </source>
</evidence>